<dbReference type="Pfam" id="PF12146">
    <property type="entry name" value="Hydrolase_4"/>
    <property type="match status" value="1"/>
</dbReference>
<dbReference type="InterPro" id="IPR000073">
    <property type="entry name" value="AB_hydrolase_1"/>
</dbReference>
<dbReference type="InterPro" id="IPR022742">
    <property type="entry name" value="Hydrolase_4"/>
</dbReference>
<feature type="signal peptide" evidence="1">
    <location>
        <begin position="1"/>
        <end position="35"/>
    </location>
</feature>
<dbReference type="PANTHER" id="PTHR11614">
    <property type="entry name" value="PHOSPHOLIPASE-RELATED"/>
    <property type="match status" value="1"/>
</dbReference>
<dbReference type="RefSeq" id="WP_226604548.1">
    <property type="nucleotide sequence ID" value="NZ_JAJAQI010000003.1"/>
</dbReference>
<keyword evidence="3" id="KW-0378">Hydrolase</keyword>
<feature type="domain" description="Serine aminopeptidase S33" evidence="2">
    <location>
        <begin position="68"/>
        <end position="312"/>
    </location>
</feature>
<evidence type="ECO:0000313" key="3">
    <source>
        <dbReference type="EMBL" id="MCB4820802.1"/>
    </source>
</evidence>
<evidence type="ECO:0000259" key="2">
    <source>
        <dbReference type="Pfam" id="PF12146"/>
    </source>
</evidence>
<dbReference type="SUPFAM" id="SSF53474">
    <property type="entry name" value="alpha/beta-Hydrolases"/>
    <property type="match status" value="1"/>
</dbReference>
<feature type="chain" id="PRO_5040829219" evidence="1">
    <location>
        <begin position="36"/>
        <end position="352"/>
    </location>
</feature>
<reference evidence="3" key="1">
    <citation type="submission" date="2021-10" db="EMBL/GenBank/DDBJ databases">
        <title>Roseicella aerolatum sp. nov., isolated from aerosols of e-waste dismantling site.</title>
        <authorList>
            <person name="Qin T."/>
        </authorList>
    </citation>
    <scope>NUCLEOTIDE SEQUENCE</scope>
    <source>
        <strain evidence="3">GB24</strain>
    </source>
</reference>
<dbReference type="PRINTS" id="PR00111">
    <property type="entry name" value="ABHYDROLASE"/>
</dbReference>
<evidence type="ECO:0000313" key="4">
    <source>
        <dbReference type="Proteomes" id="UP001139311"/>
    </source>
</evidence>
<accession>A0A9X1IAG2</accession>
<dbReference type="Proteomes" id="UP001139311">
    <property type="component" value="Unassembled WGS sequence"/>
</dbReference>
<gene>
    <name evidence="3" type="ORF">LHA35_03545</name>
</gene>
<proteinExistence type="predicted"/>
<dbReference type="InterPro" id="IPR051044">
    <property type="entry name" value="MAG_DAG_Lipase"/>
</dbReference>
<dbReference type="AlphaFoldDB" id="A0A9X1IAG2"/>
<comment type="caution">
    <text evidence="3">The sequence shown here is derived from an EMBL/GenBank/DDBJ whole genome shotgun (WGS) entry which is preliminary data.</text>
</comment>
<dbReference type="Gene3D" id="3.40.50.1820">
    <property type="entry name" value="alpha/beta hydrolase"/>
    <property type="match status" value="1"/>
</dbReference>
<dbReference type="EMBL" id="JAJAQI010000003">
    <property type="protein sequence ID" value="MCB4820802.1"/>
    <property type="molecule type" value="Genomic_DNA"/>
</dbReference>
<protein>
    <submittedName>
        <fullName evidence="3">Alpha/beta hydrolase</fullName>
    </submittedName>
</protein>
<dbReference type="InterPro" id="IPR029058">
    <property type="entry name" value="AB_hydrolase_fold"/>
</dbReference>
<keyword evidence="4" id="KW-1185">Reference proteome</keyword>
<name>A0A9X1IAG2_9PROT</name>
<dbReference type="GO" id="GO:0016787">
    <property type="term" value="F:hydrolase activity"/>
    <property type="evidence" value="ECO:0007669"/>
    <property type="project" value="UniProtKB-KW"/>
</dbReference>
<dbReference type="PROSITE" id="PS51257">
    <property type="entry name" value="PROKAR_LIPOPROTEIN"/>
    <property type="match status" value="1"/>
</dbReference>
<sequence>MNPRHPVARRLGTALRAGALLAGLLAAACTPVVMPAGPAVTAPAVAGDVLVMPDGARLPLRRWLPEGPPRAVILGLHGFNDAARNFMEDAAPAFTAEGVAVYAYDQRGFGAAPHPGIWAGTETLAADAAAAARLIRARHPGVPLVMLGESMGAAVAVLAATGPTPPPAEGYVLMAPAFWGREDMPAVMRWGLWLASRTMPLVGFPGTAGGIVATDNEEALRRWSRDPLTLKITRVDAAHGLVDLMDAAIAALPACCRTALRPGAAPVLILLGARDRIIPPRAARRVVRGMRDDQLERIAYYEQGWHLLLRDLQREVVARDILAWLAAPAAPLPSGADFAARAWLAKEEARQP</sequence>
<organism evidence="3 4">
    <name type="scientific">Roseicella aerolata</name>
    <dbReference type="NCBI Taxonomy" id="2883479"/>
    <lineage>
        <taxon>Bacteria</taxon>
        <taxon>Pseudomonadati</taxon>
        <taxon>Pseudomonadota</taxon>
        <taxon>Alphaproteobacteria</taxon>
        <taxon>Acetobacterales</taxon>
        <taxon>Roseomonadaceae</taxon>
        <taxon>Roseicella</taxon>
    </lineage>
</organism>
<evidence type="ECO:0000256" key="1">
    <source>
        <dbReference type="SAM" id="SignalP"/>
    </source>
</evidence>
<keyword evidence="1" id="KW-0732">Signal</keyword>